<evidence type="ECO:0000256" key="3">
    <source>
        <dbReference type="ARBA" id="ARBA00013266"/>
    </source>
</evidence>
<dbReference type="GO" id="GO:0006535">
    <property type="term" value="P:cysteine biosynthetic process from serine"/>
    <property type="evidence" value="ECO:0007669"/>
    <property type="project" value="InterPro"/>
</dbReference>
<keyword evidence="7" id="KW-0012">Acyltransferase</keyword>
<dbReference type="CDD" id="cd03354">
    <property type="entry name" value="LbH_SAT"/>
    <property type="match status" value="1"/>
</dbReference>
<sequence>MKEEHEDAAEASGKAPRLCEHHTVELNELWQVIRLEAERVACDEPRLQPLVKGVILDQECLGEALSARLSRKLAREDMGREDVQSLLKEVFREHPALVHSAAEDIEAIHSRDPACDSPVEPLLFYKGFAAISTYRVSHQLWKNGRRQLAYYFQSLASEVFGVDIHPAARIGCGIMLDHATSFVVGETAIIEDNVSILHEVTLGGTGKETGARHPIVRSGVLIGAGAKILGRVEICEGAKIGAGSVVLNDVEAHTTVAGVPAEVVGRTEEENPAMGMNQGLVCRRTS</sequence>
<evidence type="ECO:0000256" key="1">
    <source>
        <dbReference type="ARBA" id="ARBA00004876"/>
    </source>
</evidence>
<dbReference type="InterPro" id="IPR001451">
    <property type="entry name" value="Hexapep"/>
</dbReference>
<organism evidence="10 11">
    <name type="scientific">Roseibacillus persicicus</name>
    <dbReference type="NCBI Taxonomy" id="454148"/>
    <lineage>
        <taxon>Bacteria</taxon>
        <taxon>Pseudomonadati</taxon>
        <taxon>Verrucomicrobiota</taxon>
        <taxon>Verrucomicrobiia</taxon>
        <taxon>Verrucomicrobiales</taxon>
        <taxon>Verrucomicrobiaceae</taxon>
        <taxon>Roseibacillus</taxon>
    </lineage>
</organism>
<gene>
    <name evidence="10" type="ORF">GCM10007100_11690</name>
</gene>
<dbReference type="GO" id="GO:0009001">
    <property type="term" value="F:serine O-acetyltransferase activity"/>
    <property type="evidence" value="ECO:0007669"/>
    <property type="project" value="UniProtKB-EC"/>
</dbReference>
<feature type="domain" description="Serine acetyltransferase N-terminal" evidence="9">
    <location>
        <begin position="29"/>
        <end position="133"/>
    </location>
</feature>
<dbReference type="FunFam" id="2.160.10.10:FF:000002">
    <property type="entry name" value="Serine acetyltransferase"/>
    <property type="match status" value="1"/>
</dbReference>
<dbReference type="GO" id="GO:0005737">
    <property type="term" value="C:cytoplasm"/>
    <property type="evidence" value="ECO:0007669"/>
    <property type="project" value="InterPro"/>
</dbReference>
<comment type="pathway">
    <text evidence="1">Amino-acid biosynthesis; L-cysteine biosynthesis; L-cysteine from L-serine: step 1/2.</text>
</comment>
<dbReference type="InterPro" id="IPR053376">
    <property type="entry name" value="Serine_acetyltransferase"/>
</dbReference>
<dbReference type="EMBL" id="BMXI01000004">
    <property type="protein sequence ID" value="GHC47598.1"/>
    <property type="molecule type" value="Genomic_DNA"/>
</dbReference>
<dbReference type="PANTHER" id="PTHR42811">
    <property type="entry name" value="SERINE ACETYLTRANSFERASE"/>
    <property type="match status" value="1"/>
</dbReference>
<dbReference type="NCBIfam" id="TIGR01172">
    <property type="entry name" value="cysE"/>
    <property type="match status" value="1"/>
</dbReference>
<evidence type="ECO:0000256" key="5">
    <source>
        <dbReference type="ARBA" id="ARBA00022605"/>
    </source>
</evidence>
<reference evidence="10" key="1">
    <citation type="journal article" date="2014" name="Int. J. Syst. Evol. Microbiol.">
        <title>Complete genome sequence of Corynebacterium casei LMG S-19264T (=DSM 44701T), isolated from a smear-ripened cheese.</title>
        <authorList>
            <consortium name="US DOE Joint Genome Institute (JGI-PGF)"/>
            <person name="Walter F."/>
            <person name="Albersmeier A."/>
            <person name="Kalinowski J."/>
            <person name="Ruckert C."/>
        </authorList>
    </citation>
    <scope>NUCLEOTIDE SEQUENCE</scope>
    <source>
        <strain evidence="10">KCTC 12988</strain>
    </source>
</reference>
<dbReference type="AlphaFoldDB" id="A0A918WHA5"/>
<evidence type="ECO:0000256" key="6">
    <source>
        <dbReference type="ARBA" id="ARBA00022679"/>
    </source>
</evidence>
<dbReference type="InterPro" id="IPR005881">
    <property type="entry name" value="Ser_O-AcTrfase"/>
</dbReference>
<dbReference type="Gene3D" id="1.10.3130.10">
    <property type="entry name" value="serine acetyltransferase, domain 1"/>
    <property type="match status" value="1"/>
</dbReference>
<protein>
    <recommendedName>
        <fullName evidence="4">Serine acetyltransferase</fullName>
        <ecNumber evidence="3">2.3.1.30</ecNumber>
    </recommendedName>
</protein>
<evidence type="ECO:0000256" key="4">
    <source>
        <dbReference type="ARBA" id="ARBA00018522"/>
    </source>
</evidence>
<comment type="catalytic activity">
    <reaction evidence="8">
        <text>L-serine + acetyl-CoA = O-acetyl-L-serine + CoA</text>
        <dbReference type="Rhea" id="RHEA:24560"/>
        <dbReference type="ChEBI" id="CHEBI:33384"/>
        <dbReference type="ChEBI" id="CHEBI:57287"/>
        <dbReference type="ChEBI" id="CHEBI:57288"/>
        <dbReference type="ChEBI" id="CHEBI:58340"/>
        <dbReference type="EC" id="2.3.1.30"/>
    </reaction>
</comment>
<dbReference type="RefSeq" id="WP_189568236.1">
    <property type="nucleotide sequence ID" value="NZ_BMXI01000004.1"/>
</dbReference>
<comment type="similarity">
    <text evidence="2">Belongs to the transferase hexapeptide repeat family.</text>
</comment>
<dbReference type="Pfam" id="PF00132">
    <property type="entry name" value="Hexapep"/>
    <property type="match status" value="1"/>
</dbReference>
<accession>A0A918WHA5</accession>
<evidence type="ECO:0000259" key="9">
    <source>
        <dbReference type="SMART" id="SM00971"/>
    </source>
</evidence>
<evidence type="ECO:0000313" key="10">
    <source>
        <dbReference type="EMBL" id="GHC47598.1"/>
    </source>
</evidence>
<name>A0A918WHA5_9BACT</name>
<comment type="caution">
    <text evidence="10">The sequence shown here is derived from an EMBL/GenBank/DDBJ whole genome shotgun (WGS) entry which is preliminary data.</text>
</comment>
<reference evidence="10" key="2">
    <citation type="submission" date="2020-09" db="EMBL/GenBank/DDBJ databases">
        <authorList>
            <person name="Sun Q."/>
            <person name="Kim S."/>
        </authorList>
    </citation>
    <scope>NUCLEOTIDE SEQUENCE</scope>
    <source>
        <strain evidence="10">KCTC 12988</strain>
    </source>
</reference>
<evidence type="ECO:0000256" key="8">
    <source>
        <dbReference type="ARBA" id="ARBA00049486"/>
    </source>
</evidence>
<dbReference type="InterPro" id="IPR011004">
    <property type="entry name" value="Trimer_LpxA-like_sf"/>
</dbReference>
<dbReference type="Proteomes" id="UP000644507">
    <property type="component" value="Unassembled WGS sequence"/>
</dbReference>
<proteinExistence type="inferred from homology"/>
<dbReference type="SUPFAM" id="SSF51161">
    <property type="entry name" value="Trimeric LpxA-like enzymes"/>
    <property type="match status" value="1"/>
</dbReference>
<dbReference type="InterPro" id="IPR042122">
    <property type="entry name" value="Ser_AcTrfase_N_sf"/>
</dbReference>
<dbReference type="InterPro" id="IPR045304">
    <property type="entry name" value="LbH_SAT"/>
</dbReference>
<evidence type="ECO:0000256" key="2">
    <source>
        <dbReference type="ARBA" id="ARBA00007274"/>
    </source>
</evidence>
<evidence type="ECO:0000256" key="7">
    <source>
        <dbReference type="ARBA" id="ARBA00023315"/>
    </source>
</evidence>
<dbReference type="EC" id="2.3.1.30" evidence="3"/>
<keyword evidence="5" id="KW-0028">Amino-acid biosynthesis</keyword>
<keyword evidence="6" id="KW-0808">Transferase</keyword>
<dbReference type="Gene3D" id="2.160.10.10">
    <property type="entry name" value="Hexapeptide repeat proteins"/>
    <property type="match status" value="1"/>
</dbReference>
<dbReference type="SMART" id="SM00971">
    <property type="entry name" value="SATase_N"/>
    <property type="match status" value="1"/>
</dbReference>
<dbReference type="InterPro" id="IPR010493">
    <property type="entry name" value="Ser_AcTrfase_N"/>
</dbReference>
<dbReference type="NCBIfam" id="NF041874">
    <property type="entry name" value="EPS_EpsC"/>
    <property type="match status" value="1"/>
</dbReference>
<keyword evidence="11" id="KW-1185">Reference proteome</keyword>
<dbReference type="Pfam" id="PF06426">
    <property type="entry name" value="SATase_N"/>
    <property type="match status" value="1"/>
</dbReference>
<evidence type="ECO:0000313" key="11">
    <source>
        <dbReference type="Proteomes" id="UP000644507"/>
    </source>
</evidence>